<organism evidence="2 3">
    <name type="scientific">Prorocentrum cordatum</name>
    <dbReference type="NCBI Taxonomy" id="2364126"/>
    <lineage>
        <taxon>Eukaryota</taxon>
        <taxon>Sar</taxon>
        <taxon>Alveolata</taxon>
        <taxon>Dinophyceae</taxon>
        <taxon>Prorocentrales</taxon>
        <taxon>Prorocentraceae</taxon>
        <taxon>Prorocentrum</taxon>
    </lineage>
</organism>
<evidence type="ECO:0000313" key="3">
    <source>
        <dbReference type="Proteomes" id="UP001189429"/>
    </source>
</evidence>
<proteinExistence type="predicted"/>
<evidence type="ECO:0000313" key="2">
    <source>
        <dbReference type="EMBL" id="CAK0815113.1"/>
    </source>
</evidence>
<gene>
    <name evidence="1" type="ORF">PCOR1329_LOCUS17278</name>
    <name evidence="2" type="ORF">PCOR1329_LOCUS18532</name>
</gene>
<reference evidence="2" key="1">
    <citation type="submission" date="2023-10" db="EMBL/GenBank/DDBJ databases">
        <authorList>
            <person name="Chen Y."/>
            <person name="Shah S."/>
            <person name="Dougan E. K."/>
            <person name="Thang M."/>
            <person name="Chan C."/>
        </authorList>
    </citation>
    <scope>NUCLEOTIDE SEQUENCE [LARGE SCALE GENOMIC DNA]</scope>
</reference>
<dbReference type="EMBL" id="CAUYUJ010005337">
    <property type="protein sequence ID" value="CAK0813283.1"/>
    <property type="molecule type" value="Genomic_DNA"/>
</dbReference>
<accession>A0ABN9RC07</accession>
<protein>
    <submittedName>
        <fullName evidence="2">Uncharacterized protein</fullName>
    </submittedName>
</protein>
<dbReference type="Proteomes" id="UP001189429">
    <property type="component" value="Unassembled WGS sequence"/>
</dbReference>
<evidence type="ECO:0000313" key="1">
    <source>
        <dbReference type="EMBL" id="CAK0813283.1"/>
    </source>
</evidence>
<dbReference type="EMBL" id="CAUYUJ010005834">
    <property type="protein sequence ID" value="CAK0815113.1"/>
    <property type="molecule type" value="Genomic_DNA"/>
</dbReference>
<name>A0ABN9RC07_9DINO</name>
<keyword evidence="3" id="KW-1185">Reference proteome</keyword>
<sequence>MGEREANDGMIMWGRLQTSTANMQKSAQKLGAPPSNNIAAWKGRTTSMKEFYEGMDKLARLRSREGGTDELPGKVHSAGPLITLEVEHCNKTVLDRIRANVAAEGATNNASAFTAGGPPRMAIESAPKGICAAPIEMGAEEERLRARWPMSVAAPGWSMHNKDEHDFAELITTSTGTMEIEILAAAGPKPPKPRRG</sequence>
<comment type="caution">
    <text evidence="2">The sequence shown here is derived from an EMBL/GenBank/DDBJ whole genome shotgun (WGS) entry which is preliminary data.</text>
</comment>